<sequence>MLTPREQYLKYRISSGVYFTSGLLQNEGVICLCVKAAKQCSSVPRLHGSRPYYEILKESLKNKIGRDLSPNEILYGFLTKDPKLRLASKVIAKFQSILARARFKNHKISTRIAEVALKEYHTPENIFKDVFTQ</sequence>
<organism evidence="1 2">
    <name type="scientific">Caligus rogercresseyi</name>
    <name type="common">Sea louse</name>
    <dbReference type="NCBI Taxonomy" id="217165"/>
    <lineage>
        <taxon>Eukaryota</taxon>
        <taxon>Metazoa</taxon>
        <taxon>Ecdysozoa</taxon>
        <taxon>Arthropoda</taxon>
        <taxon>Crustacea</taxon>
        <taxon>Multicrustacea</taxon>
        <taxon>Hexanauplia</taxon>
        <taxon>Copepoda</taxon>
        <taxon>Siphonostomatoida</taxon>
        <taxon>Caligidae</taxon>
        <taxon>Caligus</taxon>
    </lineage>
</organism>
<protein>
    <submittedName>
        <fullName evidence="1">Uncharacterized protein</fullName>
    </submittedName>
</protein>
<keyword evidence="2" id="KW-1185">Reference proteome</keyword>
<dbReference type="Proteomes" id="UP000595437">
    <property type="component" value="Chromosome 4"/>
</dbReference>
<evidence type="ECO:0000313" key="2">
    <source>
        <dbReference type="Proteomes" id="UP000595437"/>
    </source>
</evidence>
<evidence type="ECO:0000313" key="1">
    <source>
        <dbReference type="EMBL" id="QQP53630.1"/>
    </source>
</evidence>
<name>A0A7T8QSP0_CALRO</name>
<gene>
    <name evidence="1" type="ORF">FKW44_006165</name>
</gene>
<reference evidence="2" key="1">
    <citation type="submission" date="2021-01" db="EMBL/GenBank/DDBJ databases">
        <title>Caligus Genome Assembly.</title>
        <authorList>
            <person name="Gallardo-Escarate C."/>
        </authorList>
    </citation>
    <scope>NUCLEOTIDE SEQUENCE [LARGE SCALE GENOMIC DNA]</scope>
</reference>
<dbReference type="AlphaFoldDB" id="A0A7T8QSP0"/>
<proteinExistence type="predicted"/>
<dbReference type="EMBL" id="CP045893">
    <property type="protein sequence ID" value="QQP53630.1"/>
    <property type="molecule type" value="Genomic_DNA"/>
</dbReference>
<accession>A0A7T8QSP0</accession>